<sequence>MSAPSTIPVQTGFLPNARAVLVLGLPLIGSHVAQFALHVTDTIMLGWYTVTALAAGALGATVFFVLFTLGMGFAQAVMPMVASSAASGQDTEVRRVTRMGMWLSLFYSALALPLFIFSTPLLAALGQDPDVAEQGGSYLAIVGFGLAPALVAMVLKSYLAALGRTQVVFWATIIGVLVNIGVNWLLIFGNLGFPEMGVRGAAVASVLVQIVTMGVLLAYAVTRPSLKHYQLLVRFWRPDWQALRQVNALGLPIGLAMLAETGLFAASAVMMGWLGKNSLAAHSIALEITAMFFMVHLGLSNAATVMVGRARGRGDEAALRSAAKASVILSLGFATLTMLIYWVFAEHMVGLFLKPDEPQRAVIVPLGVTLLMVAALFQLADSGQVVAMGLLRGIQDTRQPMVIATVAYWLVGLPAGYALGFLTDLGGVGIWLGLVAGLTTAALALHARFWRAI</sequence>
<dbReference type="PANTHER" id="PTHR43298">
    <property type="entry name" value="MULTIDRUG RESISTANCE PROTEIN NORM-RELATED"/>
    <property type="match status" value="1"/>
</dbReference>
<dbReference type="Proteomes" id="UP001208938">
    <property type="component" value="Unassembled WGS sequence"/>
</dbReference>
<keyword evidence="3" id="KW-0050">Antiport</keyword>
<feature type="transmembrane region" description="Helical" evidence="10">
    <location>
        <begin position="428"/>
        <end position="447"/>
    </location>
</feature>
<protein>
    <recommendedName>
        <fullName evidence="9">Multidrug-efflux transporter</fullName>
    </recommendedName>
</protein>
<name>A0ABT3GUX2_9RHOB</name>
<comment type="subcellular location">
    <subcellularLocation>
        <location evidence="1">Cell inner membrane</location>
        <topology evidence="1">Multi-pass membrane protein</topology>
    </subcellularLocation>
</comment>
<evidence type="ECO:0000313" key="12">
    <source>
        <dbReference type="Proteomes" id="UP001208938"/>
    </source>
</evidence>
<keyword evidence="5 10" id="KW-0812">Transmembrane</keyword>
<feature type="transmembrane region" description="Helical" evidence="10">
    <location>
        <begin position="167"/>
        <end position="188"/>
    </location>
</feature>
<keyword evidence="7" id="KW-0406">Ion transport</keyword>
<dbReference type="InterPro" id="IPR002528">
    <property type="entry name" value="MATE_fam"/>
</dbReference>
<keyword evidence="8 10" id="KW-0472">Membrane</keyword>
<dbReference type="Pfam" id="PF01554">
    <property type="entry name" value="MatE"/>
    <property type="match status" value="2"/>
</dbReference>
<dbReference type="InterPro" id="IPR050222">
    <property type="entry name" value="MATE_MdtK"/>
</dbReference>
<dbReference type="PANTHER" id="PTHR43298:SF2">
    <property type="entry name" value="FMN_FAD EXPORTER YEEO-RELATED"/>
    <property type="match status" value="1"/>
</dbReference>
<feature type="transmembrane region" description="Helical" evidence="10">
    <location>
        <begin position="200"/>
        <end position="221"/>
    </location>
</feature>
<feature type="transmembrane region" description="Helical" evidence="10">
    <location>
        <begin position="137"/>
        <end position="155"/>
    </location>
</feature>
<evidence type="ECO:0000256" key="9">
    <source>
        <dbReference type="ARBA" id="ARBA00031636"/>
    </source>
</evidence>
<evidence type="ECO:0000256" key="8">
    <source>
        <dbReference type="ARBA" id="ARBA00023136"/>
    </source>
</evidence>
<organism evidence="11 12">
    <name type="scientific">Pararhodobacter zhoushanensis</name>
    <dbReference type="NCBI Taxonomy" id="2479545"/>
    <lineage>
        <taxon>Bacteria</taxon>
        <taxon>Pseudomonadati</taxon>
        <taxon>Pseudomonadota</taxon>
        <taxon>Alphaproteobacteria</taxon>
        <taxon>Rhodobacterales</taxon>
        <taxon>Paracoccaceae</taxon>
        <taxon>Pararhodobacter</taxon>
    </lineage>
</organism>
<feature type="transmembrane region" description="Helical" evidence="10">
    <location>
        <begin position="20"/>
        <end position="39"/>
    </location>
</feature>
<feature type="transmembrane region" description="Helical" evidence="10">
    <location>
        <begin position="321"/>
        <end position="342"/>
    </location>
</feature>
<evidence type="ECO:0000313" key="11">
    <source>
        <dbReference type="EMBL" id="MCW1931338.1"/>
    </source>
</evidence>
<dbReference type="RefSeq" id="WP_264504461.1">
    <property type="nucleotide sequence ID" value="NZ_JAPDFL010000001.1"/>
</dbReference>
<keyword evidence="2" id="KW-0813">Transport</keyword>
<evidence type="ECO:0000256" key="2">
    <source>
        <dbReference type="ARBA" id="ARBA00022448"/>
    </source>
</evidence>
<evidence type="ECO:0000256" key="6">
    <source>
        <dbReference type="ARBA" id="ARBA00022989"/>
    </source>
</evidence>
<gene>
    <name evidence="11" type="ORF">OKW52_03420</name>
</gene>
<feature type="transmembrane region" description="Helical" evidence="10">
    <location>
        <begin position="246"/>
        <end position="273"/>
    </location>
</feature>
<evidence type="ECO:0000256" key="10">
    <source>
        <dbReference type="SAM" id="Phobius"/>
    </source>
</evidence>
<feature type="transmembrane region" description="Helical" evidence="10">
    <location>
        <begin position="104"/>
        <end position="125"/>
    </location>
</feature>
<keyword evidence="6 10" id="KW-1133">Transmembrane helix</keyword>
<evidence type="ECO:0000256" key="5">
    <source>
        <dbReference type="ARBA" id="ARBA00022692"/>
    </source>
</evidence>
<dbReference type="InterPro" id="IPR048279">
    <property type="entry name" value="MdtK-like"/>
</dbReference>
<accession>A0ABT3GUX2</accession>
<dbReference type="PIRSF" id="PIRSF006603">
    <property type="entry name" value="DinF"/>
    <property type="match status" value="1"/>
</dbReference>
<feature type="transmembrane region" description="Helical" evidence="10">
    <location>
        <begin position="45"/>
        <end position="70"/>
    </location>
</feature>
<feature type="transmembrane region" description="Helical" evidence="10">
    <location>
        <begin position="279"/>
        <end position="300"/>
    </location>
</feature>
<evidence type="ECO:0000256" key="1">
    <source>
        <dbReference type="ARBA" id="ARBA00004429"/>
    </source>
</evidence>
<keyword evidence="12" id="KW-1185">Reference proteome</keyword>
<dbReference type="NCBIfam" id="TIGR00797">
    <property type="entry name" value="matE"/>
    <property type="match status" value="1"/>
</dbReference>
<evidence type="ECO:0000256" key="3">
    <source>
        <dbReference type="ARBA" id="ARBA00022449"/>
    </source>
</evidence>
<evidence type="ECO:0000256" key="4">
    <source>
        <dbReference type="ARBA" id="ARBA00022475"/>
    </source>
</evidence>
<reference evidence="11 12" key="1">
    <citation type="submission" date="2022-10" db="EMBL/GenBank/DDBJ databases">
        <title>Pararhodobacter sp. nov., isolated from marine algae.</title>
        <authorList>
            <person name="Choi B.J."/>
            <person name="Kim J.M."/>
            <person name="Lee J.K."/>
            <person name="Choi D.G."/>
            <person name="Jeon C.O."/>
        </authorList>
    </citation>
    <scope>NUCLEOTIDE SEQUENCE [LARGE SCALE GENOMIC DNA]</scope>
    <source>
        <strain evidence="11 12">ZQ420</strain>
    </source>
</reference>
<feature type="transmembrane region" description="Helical" evidence="10">
    <location>
        <begin position="401"/>
        <end position="422"/>
    </location>
</feature>
<dbReference type="CDD" id="cd13131">
    <property type="entry name" value="MATE_NorM_like"/>
    <property type="match status" value="1"/>
</dbReference>
<feature type="transmembrane region" description="Helical" evidence="10">
    <location>
        <begin position="362"/>
        <end position="380"/>
    </location>
</feature>
<dbReference type="EMBL" id="JAPDFL010000001">
    <property type="protein sequence ID" value="MCW1931338.1"/>
    <property type="molecule type" value="Genomic_DNA"/>
</dbReference>
<proteinExistence type="predicted"/>
<keyword evidence="4" id="KW-1003">Cell membrane</keyword>
<evidence type="ECO:0000256" key="7">
    <source>
        <dbReference type="ARBA" id="ARBA00023065"/>
    </source>
</evidence>
<comment type="caution">
    <text evidence="11">The sequence shown here is derived from an EMBL/GenBank/DDBJ whole genome shotgun (WGS) entry which is preliminary data.</text>
</comment>